<reference evidence="1 2" key="1">
    <citation type="submission" date="2015-12" db="EMBL/GenBank/DDBJ databases">
        <authorList>
            <person name="Shamseldin A."/>
            <person name="Moawad H."/>
            <person name="Abd El-Rahim W.M."/>
            <person name="Sadowsky M.J."/>
        </authorList>
    </citation>
    <scope>NUCLEOTIDE SEQUENCE [LARGE SCALE GENOMIC DNA]</scope>
    <source>
        <strain evidence="1 2">Ar51</strain>
    </source>
</reference>
<dbReference type="AlphaFoldDB" id="A0A0U3Q723"/>
<dbReference type="Proteomes" id="UP000065151">
    <property type="component" value="Chromosome"/>
</dbReference>
<dbReference type="STRING" id="121292.AU252_16185"/>
<name>A0A0U3Q723_9MICC</name>
<gene>
    <name evidence="1" type="ORF">AU252_16185</name>
</gene>
<evidence type="ECO:0000313" key="2">
    <source>
        <dbReference type="Proteomes" id="UP000065151"/>
    </source>
</evidence>
<dbReference type="EMBL" id="CP013747">
    <property type="protein sequence ID" value="ALV42494.1"/>
    <property type="molecule type" value="Genomic_DNA"/>
</dbReference>
<accession>A0A0U3Q723</accession>
<sequence length="255" mass="28111">MGGVQSQDPWGAIISNERISFTSLVSQALPAATRWKERELAVFSAGVQHGHVSALPSLNVRQRLTNPVEQPTEVLAQAVRLPAIHQLVRRMDHFNQPLVVWRLISGNHRELGRGVGLFPSYAVAAANATAAQKAAQDLTITFVQNQQARDYGWYVSLRGRPVLMASAWYPTIRDRDRSALAALDLLGGARLLETVIRHGHRHLPVEFPPELLRAGAPGVERLPEAPLPAFTKRSPDRRFFLAKQFEMPGSAAADS</sequence>
<dbReference type="KEGG" id="psul:AU252_16185"/>
<proteinExistence type="predicted"/>
<organism evidence="1">
    <name type="scientific">Pseudarthrobacter sulfonivorans</name>
    <dbReference type="NCBI Taxonomy" id="121292"/>
    <lineage>
        <taxon>Bacteria</taxon>
        <taxon>Bacillati</taxon>
        <taxon>Actinomycetota</taxon>
        <taxon>Actinomycetes</taxon>
        <taxon>Micrococcales</taxon>
        <taxon>Micrococcaceae</taxon>
        <taxon>Pseudarthrobacter</taxon>
    </lineage>
</organism>
<evidence type="ECO:0000313" key="1">
    <source>
        <dbReference type="EMBL" id="ALV42494.1"/>
    </source>
</evidence>
<protein>
    <submittedName>
        <fullName evidence="1">Uncharacterized protein</fullName>
    </submittedName>
</protein>